<dbReference type="PANTHER" id="PTHR47967:SF68">
    <property type="entry name" value="OS07G0533000 PROTEIN"/>
    <property type="match status" value="1"/>
</dbReference>
<dbReference type="FunFam" id="2.40.70.10:FF:000033">
    <property type="entry name" value="Aspartyl protease family protein"/>
    <property type="match status" value="2"/>
</dbReference>
<feature type="chain" id="PRO_5002262832" description="Peptidase A1 domain-containing protein" evidence="9">
    <location>
        <begin position="21"/>
        <end position="1350"/>
    </location>
</feature>
<dbReference type="HOGENOM" id="CLU_005738_1_2_1"/>
<feature type="domain" description="Peptidase A1" evidence="10">
    <location>
        <begin position="998"/>
        <end position="1343"/>
    </location>
</feature>
<keyword evidence="12" id="KW-1185">Reference proteome</keyword>
<feature type="active site" evidence="6">
    <location>
        <position position="742"/>
    </location>
</feature>
<keyword evidence="9" id="KW-0732">Signal</keyword>
<dbReference type="InterPro" id="IPR032799">
    <property type="entry name" value="TAXi_C"/>
</dbReference>
<feature type="domain" description="Peptidase A1" evidence="10">
    <location>
        <begin position="88"/>
        <end position="443"/>
    </location>
</feature>
<dbReference type="PRINTS" id="PR00792">
    <property type="entry name" value="PEPSIN"/>
</dbReference>
<evidence type="ECO:0000256" key="7">
    <source>
        <dbReference type="RuleBase" id="RU000454"/>
    </source>
</evidence>
<dbReference type="Pfam" id="PF14543">
    <property type="entry name" value="TAXi_N"/>
    <property type="match status" value="3"/>
</dbReference>
<proteinExistence type="inferred from homology"/>
<dbReference type="InterPro" id="IPR021109">
    <property type="entry name" value="Peptidase_aspartic_dom_sf"/>
</dbReference>
<dbReference type="InterPro" id="IPR051708">
    <property type="entry name" value="Plant_Aspart_Prot_A1"/>
</dbReference>
<evidence type="ECO:0000256" key="4">
    <source>
        <dbReference type="ARBA" id="ARBA00022801"/>
    </source>
</evidence>
<evidence type="ECO:0000259" key="10">
    <source>
        <dbReference type="PROSITE" id="PS51767"/>
    </source>
</evidence>
<feature type="region of interest" description="Disordered" evidence="8">
    <location>
        <begin position="1213"/>
        <end position="1241"/>
    </location>
</feature>
<evidence type="ECO:0000256" key="6">
    <source>
        <dbReference type="PIRSR" id="PIRSR601461-1"/>
    </source>
</evidence>
<organism evidence="11">
    <name type="scientific">Oryza barthii</name>
    <dbReference type="NCBI Taxonomy" id="65489"/>
    <lineage>
        <taxon>Eukaryota</taxon>
        <taxon>Viridiplantae</taxon>
        <taxon>Streptophyta</taxon>
        <taxon>Embryophyta</taxon>
        <taxon>Tracheophyta</taxon>
        <taxon>Spermatophyta</taxon>
        <taxon>Magnoliopsida</taxon>
        <taxon>Liliopsida</taxon>
        <taxon>Poales</taxon>
        <taxon>Poaceae</taxon>
        <taxon>BOP clade</taxon>
        <taxon>Oryzoideae</taxon>
        <taxon>Oryzeae</taxon>
        <taxon>Oryzinae</taxon>
        <taxon>Oryza</taxon>
    </lineage>
</organism>
<evidence type="ECO:0000256" key="8">
    <source>
        <dbReference type="SAM" id="MobiDB-lite"/>
    </source>
</evidence>
<accession>A0A0D3GRY0</accession>
<dbReference type="eggNOG" id="KOG1339">
    <property type="taxonomic scope" value="Eukaryota"/>
</dbReference>
<evidence type="ECO:0000313" key="12">
    <source>
        <dbReference type="Proteomes" id="UP000026960"/>
    </source>
</evidence>
<evidence type="ECO:0000313" key="11">
    <source>
        <dbReference type="EnsemblPlants" id="OBART07G17220.1"/>
    </source>
</evidence>
<dbReference type="EnsemblPlants" id="OBART07G17220.1">
    <property type="protein sequence ID" value="OBART07G17220.1"/>
    <property type="gene ID" value="OBART07G17220"/>
</dbReference>
<dbReference type="InterPro" id="IPR001461">
    <property type="entry name" value="Aspartic_peptidase_A1"/>
</dbReference>
<feature type="compositionally biased region" description="Basic and acidic residues" evidence="8">
    <location>
        <begin position="1218"/>
        <end position="1229"/>
    </location>
</feature>
<feature type="domain" description="Peptidase A1" evidence="10">
    <location>
        <begin position="531"/>
        <end position="870"/>
    </location>
</feature>
<dbReference type="PROSITE" id="PS00141">
    <property type="entry name" value="ASP_PROTEASE"/>
    <property type="match status" value="1"/>
</dbReference>
<dbReference type="GO" id="GO:0006508">
    <property type="term" value="P:proteolysis"/>
    <property type="evidence" value="ECO:0007669"/>
    <property type="project" value="UniProtKB-KW"/>
</dbReference>
<dbReference type="FunFam" id="2.40.70.10:FF:000051">
    <property type="entry name" value="Putative aspartic protease"/>
    <property type="match status" value="1"/>
</dbReference>
<evidence type="ECO:0000256" key="2">
    <source>
        <dbReference type="ARBA" id="ARBA00022670"/>
    </source>
</evidence>
<dbReference type="CDD" id="cd05476">
    <property type="entry name" value="pepsin_A_like_plant"/>
    <property type="match status" value="3"/>
</dbReference>
<dbReference type="PANTHER" id="PTHR47967">
    <property type="entry name" value="OS07G0603500 PROTEIN-RELATED"/>
    <property type="match status" value="1"/>
</dbReference>
<dbReference type="Pfam" id="PF14541">
    <property type="entry name" value="TAXi_C"/>
    <property type="match status" value="3"/>
</dbReference>
<dbReference type="InterPro" id="IPR034161">
    <property type="entry name" value="Pepsin-like_plant"/>
</dbReference>
<dbReference type="Proteomes" id="UP000026960">
    <property type="component" value="Chromosome 7"/>
</dbReference>
<dbReference type="SUPFAM" id="SSF50630">
    <property type="entry name" value="Acid proteases"/>
    <property type="match status" value="3"/>
</dbReference>
<keyword evidence="3 7" id="KW-0064">Aspartyl protease</keyword>
<keyword evidence="4 7" id="KW-0378">Hydrolase</keyword>
<reference evidence="11" key="2">
    <citation type="submission" date="2015-03" db="UniProtKB">
        <authorList>
            <consortium name="EnsemblPlants"/>
        </authorList>
    </citation>
    <scope>IDENTIFICATION</scope>
</reference>
<protein>
    <recommendedName>
        <fullName evidence="10">Peptidase A1 domain-containing protein</fullName>
    </recommendedName>
</protein>
<comment type="similarity">
    <text evidence="1 7">Belongs to the peptidase A1 family.</text>
</comment>
<dbReference type="Gene3D" id="2.40.70.10">
    <property type="entry name" value="Acid Proteases"/>
    <property type="match status" value="7"/>
</dbReference>
<feature type="signal peptide" evidence="9">
    <location>
        <begin position="1"/>
        <end position="20"/>
    </location>
</feature>
<dbReference type="InterPro" id="IPR001969">
    <property type="entry name" value="Aspartic_peptidase_AS"/>
</dbReference>
<evidence type="ECO:0000256" key="9">
    <source>
        <dbReference type="SAM" id="SignalP"/>
    </source>
</evidence>
<dbReference type="InterPro" id="IPR032861">
    <property type="entry name" value="TAXi_N"/>
</dbReference>
<feature type="active site" evidence="6">
    <location>
        <position position="549"/>
    </location>
</feature>
<dbReference type="Gramene" id="OBART07G17220.1">
    <property type="protein sequence ID" value="OBART07G17220.1"/>
    <property type="gene ID" value="OBART07G17220"/>
</dbReference>
<keyword evidence="5" id="KW-0325">Glycoprotein</keyword>
<dbReference type="STRING" id="65489.A0A0D3GRY0"/>
<dbReference type="GO" id="GO:0005576">
    <property type="term" value="C:extracellular region"/>
    <property type="evidence" value="ECO:0007669"/>
    <property type="project" value="TreeGrafter"/>
</dbReference>
<reference evidence="11" key="1">
    <citation type="journal article" date="2009" name="Rice">
        <title>De Novo Next Generation Sequencing of Plant Genomes.</title>
        <authorList>
            <person name="Rounsley S."/>
            <person name="Marri P.R."/>
            <person name="Yu Y."/>
            <person name="He R."/>
            <person name="Sisneros N."/>
            <person name="Goicoechea J.L."/>
            <person name="Lee S.J."/>
            <person name="Angelova A."/>
            <person name="Kudrna D."/>
            <person name="Luo M."/>
            <person name="Affourtit J."/>
            <person name="Desany B."/>
            <person name="Knight J."/>
            <person name="Niazi F."/>
            <person name="Egholm M."/>
            <person name="Wing R.A."/>
        </authorList>
    </citation>
    <scope>NUCLEOTIDE SEQUENCE [LARGE SCALE GENOMIC DNA]</scope>
    <source>
        <strain evidence="11">cv. IRGC 105608</strain>
    </source>
</reference>
<name>A0A0D3GRY0_9ORYZ</name>
<dbReference type="PaxDb" id="65489-OBART07G17220.1"/>
<dbReference type="GO" id="GO:0004190">
    <property type="term" value="F:aspartic-type endopeptidase activity"/>
    <property type="evidence" value="ECO:0007669"/>
    <property type="project" value="UniProtKB-KW"/>
</dbReference>
<dbReference type="PROSITE" id="PS51767">
    <property type="entry name" value="PEPTIDASE_A1"/>
    <property type="match status" value="3"/>
</dbReference>
<evidence type="ECO:0000256" key="1">
    <source>
        <dbReference type="ARBA" id="ARBA00007447"/>
    </source>
</evidence>
<evidence type="ECO:0000256" key="3">
    <source>
        <dbReference type="ARBA" id="ARBA00022750"/>
    </source>
</evidence>
<evidence type="ECO:0000256" key="5">
    <source>
        <dbReference type="ARBA" id="ARBA00023180"/>
    </source>
</evidence>
<dbReference type="InterPro" id="IPR033121">
    <property type="entry name" value="PEPTIDASE_A1"/>
</dbReference>
<keyword evidence="2 7" id="KW-0645">Protease</keyword>
<sequence>MAATAAAMLALVLLSPTTLAADVHGFRATLTRIHQLSPGKYSAAVRRDSHRLAFLSHAAAAAGSKATTTTTNSSVSFQTLLDNSAGAYNMDVSIGTPPVTFSVLADTGSSLIWTQCAPCTECAARPARPFQPASSSTFSKLPCASSFCQFLTSPYRTCNSTGCVYYYPYGMGFTAGYLATETLHVGGASFPGVAFGCSTENGVGNSSSGIVGLGRSPLSLVSQVGVGRFSYCLRSDADAGDSPILFGSLAKVTGGNVQSTPLLENPEMPSSSYYYINFTGITVGATDLPVTSTTFGFTRGAGAGLGGGTIVDSGTTLTYLVKEGYAMVKRAFLSQMAMANLTTVNGTRFGFDLCFDATAGGGGDGGGVPVPKLVLRFAGGAEYAVRRRSYFGVVAVDSQGRAAVECLLVLPASEKLPISIIGNVMQMDLHVLYDLDGGMFSFAPADCANSTILYASAIILLLTPITLARDLHGFRGTLTRIHQLSPGKYSEAARRDSHRIAFLSRATADGKATTNSSVSFQALLERCGGGYNMNLSIGTPPLTFPVVADTGSDLIWTQCAPCTKCFTSAPLVHLLQAPVHQLLLQGPAELTRTCNATGCVYDYPYGEGYTAGYLATEKVKVGDASFPNVALGCSTENGVGNSSSGIAGLGRGNLSLIPQLGVSRFSYCLRSDSAAGASPILFGSLANLTDGNVQSTPFVKNPTSYPSYYYVNLTGITVGDTDLPITSRTFGFTQTGGGTIVDSGTTLTYLAKDGYAMVKQAFLSQMANATTAASGKPYGLDLCFKASGGGGGKAVRVPRLVLRFAGGAKYDVPVQNYFAGVEADSQGRVTVACLLVLPATDDLPISIIGNLMQMDMHVLYDLDGGMFSFAPADCAKLANGRSRSQFGAIRGREGEHPTVDIVEQVHVHLHQVANDGDRQVVRRREHQEARHALLLIVLADPLLLAGGATRPDGFRGSLLQKKAATLDDHPLSDRRRLSLSEATAASSTHIKGIAGLYYVMELAVGTPPVTVQALFGISDLCWVECTPCSGCNNAAPPAGARLYDRANSSSFSPLACASQACKVRTTCSDTECGYRYVYGATDTDRNYVKGILGTETIKFGSNDAATVQSFTFGCTNTVYRNDLFDGNTGVVGLGRSKLSLVGQLGLDRFSYCLASNRNVASPVLFGSTASMDGNGVSSTPLLPDDANYYVNLLGISVDGTRLAIPNDTFAFNPNTGQDARRRLPDRRAGDPAGRAGLHRRRGGVQGADVSDAVNGSGLLCFLIDDASKNVVTVPTITMHFDGMDMELLFGNYFAYTGKQSGGGGGDVLCLMIGKSSTGSRIGNYLQMDFHVLYDLKNSVLSVQPADCGKI</sequence>